<dbReference type="InterPro" id="IPR036155">
    <property type="entry name" value="Crypto/Photolyase_N_sf"/>
</dbReference>
<dbReference type="PANTHER" id="PTHR11455">
    <property type="entry name" value="CRYPTOCHROME"/>
    <property type="match status" value="1"/>
</dbReference>
<dbReference type="Pfam" id="PF00875">
    <property type="entry name" value="DNA_photolyase"/>
    <property type="match status" value="1"/>
</dbReference>
<dbReference type="InterPro" id="IPR014729">
    <property type="entry name" value="Rossmann-like_a/b/a_fold"/>
</dbReference>
<comment type="similarity">
    <text evidence="10">Belongs to the DNA photolyase family.</text>
</comment>
<feature type="binding site" evidence="8">
    <location>
        <begin position="373"/>
        <end position="375"/>
    </location>
    <ligand>
        <name>FAD</name>
        <dbReference type="ChEBI" id="CHEBI:57692"/>
    </ligand>
</feature>
<dbReference type="PRINTS" id="PR00147">
    <property type="entry name" value="DNAPHOTLYASE"/>
</dbReference>
<keyword evidence="5 8" id="KW-0274">FAD</keyword>
<evidence type="ECO:0000256" key="2">
    <source>
        <dbReference type="ARBA" id="ARBA00013149"/>
    </source>
</evidence>
<accession>A0A0U2VY91</accession>
<name>A0A0U2VY91_9BACT</name>
<comment type="cofactor">
    <cofactor evidence="8">
        <name>FAD</name>
        <dbReference type="ChEBI" id="CHEBI:57692"/>
    </cofactor>
    <text evidence="8">Binds 1 FAD per subunit.</text>
</comment>
<evidence type="ECO:0000256" key="9">
    <source>
        <dbReference type="PIRSR" id="PIRSR602081-2"/>
    </source>
</evidence>
<dbReference type="PROSITE" id="PS51645">
    <property type="entry name" value="PHR_CRY_ALPHA_BETA"/>
    <property type="match status" value="1"/>
</dbReference>
<dbReference type="InterPro" id="IPR006050">
    <property type="entry name" value="DNA_photolyase_N"/>
</dbReference>
<feature type="site" description="Electron transfer via tryptophanyl radical" evidence="9">
    <location>
        <position position="360"/>
    </location>
</feature>
<dbReference type="GO" id="GO:0000719">
    <property type="term" value="P:photoreactive repair"/>
    <property type="evidence" value="ECO:0007669"/>
    <property type="project" value="UniProtKB-ARBA"/>
</dbReference>
<dbReference type="SUPFAM" id="SSF52425">
    <property type="entry name" value="Cryptochrome/photolyase, N-terminal domain"/>
    <property type="match status" value="1"/>
</dbReference>
<evidence type="ECO:0000256" key="1">
    <source>
        <dbReference type="ARBA" id="ARBA00001932"/>
    </source>
</evidence>
<dbReference type="InterPro" id="IPR018394">
    <property type="entry name" value="DNA_photolyase_1_CS_C"/>
</dbReference>
<dbReference type="EMBL" id="KT201092">
    <property type="protein sequence ID" value="ALS56272.1"/>
    <property type="molecule type" value="Genomic_DNA"/>
</dbReference>
<proteinExistence type="inferred from homology"/>
<keyword evidence="4 8" id="KW-0285">Flavoprotein</keyword>
<dbReference type="SUPFAM" id="SSF48173">
    <property type="entry name" value="Cryptochrome/photolyase FAD-binding domain"/>
    <property type="match status" value="1"/>
</dbReference>
<dbReference type="Gene3D" id="1.25.40.80">
    <property type="match status" value="1"/>
</dbReference>
<dbReference type="InterPro" id="IPR002081">
    <property type="entry name" value="Cryptochrome/DNA_photolyase_1"/>
</dbReference>
<feature type="binding site" evidence="8">
    <location>
        <position position="223"/>
    </location>
    <ligand>
        <name>FAD</name>
        <dbReference type="ChEBI" id="CHEBI:57692"/>
    </ligand>
</feature>
<feature type="binding site" evidence="8">
    <location>
        <position position="273"/>
    </location>
    <ligand>
        <name>FAD</name>
        <dbReference type="ChEBI" id="CHEBI:57692"/>
    </ligand>
</feature>
<sequence>MARSVSLFWFRQDLRLSDNPALTAAAEAGAVLPVYILDDSHAGDHKMGSASRWWLHKSLQSLNDSLDGKLLVLKGDPAKHLAALAAASGAKKLYWNRCYEPWRIARDTAIKTEFVEQGFHVESHNGSLLWEPWDVTKADGTPYRVFTPYFRRGCLGASPPRMPLPAPVQLDLISIACEQDGVEGLRLRSNIGWDITMDTHWQIGEVGAKQRLAKFIDKELSGYKDGRNFPARPHVSRLSPHLHWGEVSPHTVWYAAKDRMEAGAVSHEDGDHFLSELGWREFSHALLYYFPDLPRQNLQPRFDHFPWKQDKDALQCWQRGQTGYPIVDAAMRQLWQTGYMHNRLRMIVGSFLVKNLRLHWHHGEAWFWDCLVDADLANNSAGWQWIAGSGADAAPYFRIFNPITQASKFDPEGAFIRHYVPEIANLPNTYLFSPWEAPADILSDAGVHLGSNYPCPIVDVKTSRLDALAAFATLKELA</sequence>
<feature type="site" description="Electron transfer via tryptophanyl radical" evidence="9">
    <location>
        <position position="383"/>
    </location>
</feature>
<keyword evidence="6 10" id="KW-0157">Chromophore</keyword>
<dbReference type="InterPro" id="IPR005101">
    <property type="entry name" value="Cryptochr/Photolyase_FAD-bd"/>
</dbReference>
<dbReference type="Gene3D" id="1.10.579.10">
    <property type="entry name" value="DNA Cyclobutane Dipyrimidine Photolyase, subunit A, domain 3"/>
    <property type="match status" value="1"/>
</dbReference>
<dbReference type="Gene3D" id="3.40.50.620">
    <property type="entry name" value="HUPs"/>
    <property type="match status" value="1"/>
</dbReference>
<evidence type="ECO:0000313" key="12">
    <source>
        <dbReference type="EMBL" id="ALS56272.1"/>
    </source>
</evidence>
<dbReference type="PANTHER" id="PTHR11455:SF9">
    <property type="entry name" value="CRYPTOCHROME CIRCADIAN CLOCK 5 ISOFORM X1"/>
    <property type="match status" value="1"/>
</dbReference>
<evidence type="ECO:0000256" key="5">
    <source>
        <dbReference type="ARBA" id="ARBA00022827"/>
    </source>
</evidence>
<dbReference type="FunFam" id="1.10.579.10:FF:000003">
    <property type="entry name" value="Deoxyribodipyrimidine photo-lyase"/>
    <property type="match status" value="1"/>
</dbReference>
<evidence type="ECO:0000259" key="11">
    <source>
        <dbReference type="PROSITE" id="PS51645"/>
    </source>
</evidence>
<feature type="domain" description="Photolyase/cryptochrome alpha/beta" evidence="11">
    <location>
        <begin position="4"/>
        <end position="129"/>
    </location>
</feature>
<evidence type="ECO:0000256" key="10">
    <source>
        <dbReference type="RuleBase" id="RU004182"/>
    </source>
</evidence>
<dbReference type="PROSITE" id="PS00394">
    <property type="entry name" value="DNA_PHOTOLYASES_1_1"/>
    <property type="match status" value="1"/>
</dbReference>
<dbReference type="GO" id="GO:0071949">
    <property type="term" value="F:FAD binding"/>
    <property type="evidence" value="ECO:0007669"/>
    <property type="project" value="TreeGrafter"/>
</dbReference>
<reference evidence="12" key="1">
    <citation type="journal article" date="2016" name="ISME J.">
        <title>Functional metagenomic screen reveals new and diverse microbial rhodopsins.</title>
        <authorList>
            <person name="Pushkarev A."/>
            <person name="Beja O."/>
        </authorList>
    </citation>
    <scope>NUCLEOTIDE SEQUENCE</scope>
</reference>
<dbReference type="AlphaFoldDB" id="A0A0U2VY91"/>
<comment type="cofactor">
    <cofactor evidence="1">
        <name>(6R)-5,10-methylene-5,6,7,8-tetrahydrofolate</name>
        <dbReference type="ChEBI" id="CHEBI:15636"/>
    </cofactor>
</comment>
<organism evidence="12">
    <name type="scientific">uncultured bacterium EIL4H10</name>
    <dbReference type="NCBI Taxonomy" id="1768203"/>
    <lineage>
        <taxon>Bacteria</taxon>
        <taxon>environmental samples</taxon>
    </lineage>
</organism>
<dbReference type="EC" id="4.1.99.3" evidence="2"/>
<evidence type="ECO:0000256" key="6">
    <source>
        <dbReference type="ARBA" id="ARBA00022991"/>
    </source>
</evidence>
<dbReference type="Pfam" id="PF03441">
    <property type="entry name" value="FAD_binding_7"/>
    <property type="match status" value="1"/>
</dbReference>
<evidence type="ECO:0000256" key="8">
    <source>
        <dbReference type="PIRSR" id="PIRSR602081-1"/>
    </source>
</evidence>
<keyword evidence="12" id="KW-0456">Lyase</keyword>
<dbReference type="InterPro" id="IPR036134">
    <property type="entry name" value="Crypto/Photolyase_FAD-like_sf"/>
</dbReference>
<evidence type="ECO:0000256" key="7">
    <source>
        <dbReference type="ARBA" id="ARBA00033999"/>
    </source>
</evidence>
<evidence type="ECO:0000256" key="3">
    <source>
        <dbReference type="ARBA" id="ARBA00014046"/>
    </source>
</evidence>
<comment type="catalytic activity">
    <reaction evidence="7">
        <text>cyclobutadipyrimidine (in DNA) = 2 pyrimidine residues (in DNA).</text>
        <dbReference type="EC" id="4.1.99.3"/>
    </reaction>
</comment>
<protein>
    <recommendedName>
        <fullName evidence="3">Deoxyribodipyrimidine photo-lyase</fullName>
        <ecNumber evidence="2">4.1.99.3</ecNumber>
    </recommendedName>
</protein>
<dbReference type="GO" id="GO:0003904">
    <property type="term" value="F:deoxyribodipyrimidine photo-lyase activity"/>
    <property type="evidence" value="ECO:0007669"/>
    <property type="project" value="UniProtKB-EC"/>
</dbReference>
<dbReference type="GO" id="GO:0003677">
    <property type="term" value="F:DNA binding"/>
    <property type="evidence" value="ECO:0007669"/>
    <property type="project" value="TreeGrafter"/>
</dbReference>
<feature type="site" description="Electron transfer via tryptophanyl radical" evidence="9">
    <location>
        <position position="307"/>
    </location>
</feature>
<evidence type="ECO:0000256" key="4">
    <source>
        <dbReference type="ARBA" id="ARBA00022630"/>
    </source>
</evidence>